<dbReference type="SFLD" id="SFLDG00179">
    <property type="entry name" value="mandelate_racemase"/>
    <property type="match status" value="1"/>
</dbReference>
<dbReference type="InterPro" id="IPR046945">
    <property type="entry name" value="RHMD-like"/>
</dbReference>
<keyword evidence="2" id="KW-0479">Metal-binding</keyword>
<dbReference type="PANTHER" id="PTHR13794">
    <property type="entry name" value="ENOLASE SUPERFAMILY, MANDELATE RACEMASE"/>
    <property type="match status" value="1"/>
</dbReference>
<comment type="cofactor">
    <cofactor evidence="1">
        <name>Mg(2+)</name>
        <dbReference type="ChEBI" id="CHEBI:18420"/>
    </cofactor>
</comment>
<protein>
    <submittedName>
        <fullName evidence="5">L-alanine-DL-glutamate epimerase</fullName>
    </submittedName>
</protein>
<dbReference type="STRING" id="442341.SAMN04487959_103233"/>
<evidence type="ECO:0000256" key="3">
    <source>
        <dbReference type="ARBA" id="ARBA00022842"/>
    </source>
</evidence>
<accession>A0A1I2ZPU1</accession>
<evidence type="ECO:0000259" key="4">
    <source>
        <dbReference type="SMART" id="SM00922"/>
    </source>
</evidence>
<dbReference type="EMBL" id="FOPY01000003">
    <property type="protein sequence ID" value="SFH39091.1"/>
    <property type="molecule type" value="Genomic_DNA"/>
</dbReference>
<dbReference type="PROSITE" id="PS00908">
    <property type="entry name" value="MR_MLE_1"/>
    <property type="match status" value="1"/>
</dbReference>
<dbReference type="Pfam" id="PF02746">
    <property type="entry name" value="MR_MLE_N"/>
    <property type="match status" value="1"/>
</dbReference>
<dbReference type="InterPro" id="IPR029017">
    <property type="entry name" value="Enolase-like_N"/>
</dbReference>
<dbReference type="InterPro" id="IPR018110">
    <property type="entry name" value="Mandel_Rmase/mucon_lact_enz_CS"/>
</dbReference>
<dbReference type="SUPFAM" id="SSF54826">
    <property type="entry name" value="Enolase N-terminal domain-like"/>
    <property type="match status" value="1"/>
</dbReference>
<dbReference type="GO" id="GO:0000287">
    <property type="term" value="F:magnesium ion binding"/>
    <property type="evidence" value="ECO:0007669"/>
    <property type="project" value="TreeGrafter"/>
</dbReference>
<evidence type="ECO:0000256" key="2">
    <source>
        <dbReference type="ARBA" id="ARBA00022723"/>
    </source>
</evidence>
<evidence type="ECO:0000313" key="5">
    <source>
        <dbReference type="EMBL" id="SFH39091.1"/>
    </source>
</evidence>
<reference evidence="5 6" key="1">
    <citation type="submission" date="2016-10" db="EMBL/GenBank/DDBJ databases">
        <authorList>
            <person name="de Groot N.N."/>
        </authorList>
    </citation>
    <scope>NUCLEOTIDE SEQUENCE [LARGE SCALE GENOMIC DNA]</scope>
    <source>
        <strain evidence="5 6">CGMCC 1.6848</strain>
    </source>
</reference>
<dbReference type="InterPro" id="IPR029065">
    <property type="entry name" value="Enolase_C-like"/>
</dbReference>
<sequence>MTARIPIEALQVSAYKVPTDAPESDGTLAWDSTTLVLVELQAGGKVGVGYTYGHPACAELIRDKLAGVIEGHSALDVRHGWLKMVEAIRNLGRPGICSMAISAVDVALWDLKARLLDVPLVSLLGAMRPAAPVYGSGGFTSYSHDQLTEQLVRWIEEGIPRVKMKIGREPGHDLERIRLAREAIGADSELYVDANGAYARKQALAMADAFQAYDVSWYEEPVTSDDLEGLRLLRDRAPGGVEITAGEYGYDLPYFRRMLEAGAVDVLQADLTRCGGITAFMDVAVLCDAFKIPLSSHTAPALHMHPGCCVTSLRHLEYFHDHARIEAMLFDGPVVPVGGRLEPDLLRPGLGLTFRRQEAERYRL</sequence>
<dbReference type="SFLD" id="SFLDS00001">
    <property type="entry name" value="Enolase"/>
    <property type="match status" value="1"/>
</dbReference>
<dbReference type="InterPro" id="IPR013341">
    <property type="entry name" value="Mandelate_racemase_N_dom"/>
</dbReference>
<keyword evidence="6" id="KW-1185">Reference proteome</keyword>
<organism evidence="5 6">
    <name type="scientific">Modicisalibacter xianhensis</name>
    <dbReference type="NCBI Taxonomy" id="442341"/>
    <lineage>
        <taxon>Bacteria</taxon>
        <taxon>Pseudomonadati</taxon>
        <taxon>Pseudomonadota</taxon>
        <taxon>Gammaproteobacteria</taxon>
        <taxon>Oceanospirillales</taxon>
        <taxon>Halomonadaceae</taxon>
        <taxon>Modicisalibacter</taxon>
    </lineage>
</organism>
<dbReference type="RefSeq" id="WP_092844180.1">
    <property type="nucleotide sequence ID" value="NZ_FOPY01000003.1"/>
</dbReference>
<dbReference type="SUPFAM" id="SSF51604">
    <property type="entry name" value="Enolase C-terminal domain-like"/>
    <property type="match status" value="1"/>
</dbReference>
<name>A0A1I2ZPU1_9GAMM</name>
<dbReference type="Gene3D" id="3.30.390.10">
    <property type="entry name" value="Enolase-like, N-terminal domain"/>
    <property type="match status" value="1"/>
</dbReference>
<dbReference type="Proteomes" id="UP000199040">
    <property type="component" value="Unassembled WGS sequence"/>
</dbReference>
<dbReference type="PANTHER" id="PTHR13794:SF58">
    <property type="entry name" value="MITOCHONDRIAL ENOLASE SUPERFAMILY MEMBER 1"/>
    <property type="match status" value="1"/>
</dbReference>
<dbReference type="Gene3D" id="3.20.20.120">
    <property type="entry name" value="Enolase-like C-terminal domain"/>
    <property type="match status" value="1"/>
</dbReference>
<dbReference type="SMART" id="SM00922">
    <property type="entry name" value="MR_MLE"/>
    <property type="match status" value="1"/>
</dbReference>
<dbReference type="InterPro" id="IPR036849">
    <property type="entry name" value="Enolase-like_C_sf"/>
</dbReference>
<proteinExistence type="predicted"/>
<gene>
    <name evidence="5" type="ORF">SAMN04487959_103233</name>
</gene>
<evidence type="ECO:0000256" key="1">
    <source>
        <dbReference type="ARBA" id="ARBA00001946"/>
    </source>
</evidence>
<dbReference type="GO" id="GO:0016052">
    <property type="term" value="P:carbohydrate catabolic process"/>
    <property type="evidence" value="ECO:0007669"/>
    <property type="project" value="TreeGrafter"/>
</dbReference>
<feature type="domain" description="Mandelate racemase/muconate lactonizing enzyme C-terminal" evidence="4">
    <location>
        <begin position="145"/>
        <end position="240"/>
    </location>
</feature>
<keyword evidence="3" id="KW-0460">Magnesium</keyword>
<dbReference type="AlphaFoldDB" id="A0A1I2ZPU1"/>
<evidence type="ECO:0000313" key="6">
    <source>
        <dbReference type="Proteomes" id="UP000199040"/>
    </source>
</evidence>
<dbReference type="GO" id="GO:0009063">
    <property type="term" value="P:amino acid catabolic process"/>
    <property type="evidence" value="ECO:0007669"/>
    <property type="project" value="InterPro"/>
</dbReference>
<dbReference type="GO" id="GO:0016836">
    <property type="term" value="F:hydro-lyase activity"/>
    <property type="evidence" value="ECO:0007669"/>
    <property type="project" value="TreeGrafter"/>
</dbReference>
<dbReference type="CDD" id="cd03328">
    <property type="entry name" value="MR_like_3"/>
    <property type="match status" value="1"/>
</dbReference>
<dbReference type="Pfam" id="PF13378">
    <property type="entry name" value="MR_MLE_C"/>
    <property type="match status" value="1"/>
</dbReference>
<dbReference type="InterPro" id="IPR013342">
    <property type="entry name" value="Mandelate_racemase_C"/>
</dbReference>